<keyword evidence="3" id="KW-1185">Reference proteome</keyword>
<keyword evidence="1" id="KW-0472">Membrane</keyword>
<dbReference type="EMBL" id="BKZQ01000015">
    <property type="protein sequence ID" value="GER70110.1"/>
    <property type="molecule type" value="Genomic_DNA"/>
</dbReference>
<feature type="transmembrane region" description="Helical" evidence="1">
    <location>
        <begin position="26"/>
        <end position="48"/>
    </location>
</feature>
<gene>
    <name evidence="2" type="ORF">BpJC7_14130</name>
</gene>
<keyword evidence="1" id="KW-1133">Transmembrane helix</keyword>
<evidence type="ECO:0000313" key="3">
    <source>
        <dbReference type="Proteomes" id="UP000391919"/>
    </source>
</evidence>
<keyword evidence="1" id="KW-0812">Transmembrane</keyword>
<dbReference type="Proteomes" id="UP000391919">
    <property type="component" value="Unassembled WGS sequence"/>
</dbReference>
<evidence type="ECO:0000313" key="2">
    <source>
        <dbReference type="EMBL" id="GER70110.1"/>
    </source>
</evidence>
<accession>A0A5J4JHT6</accession>
<evidence type="ECO:0000256" key="1">
    <source>
        <dbReference type="SAM" id="Phobius"/>
    </source>
</evidence>
<protein>
    <submittedName>
        <fullName evidence="2">Uncharacterized protein</fullName>
    </submittedName>
</protein>
<organism evidence="2 3">
    <name type="scientific">Weizmannia acidilactici</name>
    <dbReference type="NCBI Taxonomy" id="2607726"/>
    <lineage>
        <taxon>Bacteria</taxon>
        <taxon>Bacillati</taxon>
        <taxon>Bacillota</taxon>
        <taxon>Bacilli</taxon>
        <taxon>Bacillales</taxon>
        <taxon>Bacillaceae</taxon>
        <taxon>Heyndrickxia</taxon>
    </lineage>
</organism>
<reference evidence="2 3" key="1">
    <citation type="submission" date="2019-09" db="EMBL/GenBank/DDBJ databases">
        <title>Draft genome sequence of Bacillus sp. JC-7.</title>
        <authorList>
            <person name="Tanaka N."/>
            <person name="Shiwa Y."/>
            <person name="Fujita N."/>
            <person name="Tanasupawat S."/>
        </authorList>
    </citation>
    <scope>NUCLEOTIDE SEQUENCE [LARGE SCALE GENOMIC DNA]</scope>
    <source>
        <strain evidence="2 3">JC-7</strain>
    </source>
</reference>
<sequence>MTPEEVIRVCTKKSEARMDSGKPKNWLAGAVILMILGLPPVWSAGEIFDRIRFILSLMIANFETSAR</sequence>
<proteinExistence type="predicted"/>
<name>A0A5J4JHT6_9BACI</name>
<dbReference type="AlphaFoldDB" id="A0A5J4JHT6"/>
<comment type="caution">
    <text evidence="2">The sequence shown here is derived from an EMBL/GenBank/DDBJ whole genome shotgun (WGS) entry which is preliminary data.</text>
</comment>